<evidence type="ECO:0000313" key="2">
    <source>
        <dbReference type="Proteomes" id="UP001205063"/>
    </source>
</evidence>
<accession>A0AAW5KF58</accession>
<comment type="caution">
    <text evidence="1">The sequence shown here is derived from an EMBL/GenBank/DDBJ whole genome shotgun (WGS) entry which is preliminary data.</text>
</comment>
<proteinExistence type="predicted"/>
<evidence type="ECO:0000313" key="1">
    <source>
        <dbReference type="EMBL" id="MCQ4949329.1"/>
    </source>
</evidence>
<gene>
    <name evidence="1" type="ORF">NE646_06565</name>
</gene>
<sequence length="129" mass="13804">MNRISYIDIAGKKCPMNFSLGAVEEIGQRYGGLEEMQTAFSGIDKKPMHEALGDLLWLLSVLLKYGAKYAKLTENGDGKAYSAEDLAVLFGVEDAGTLSQALTAAMNLGATTTLEVEDEPKNGEATPGR</sequence>
<name>A0AAW5KF58_9FIRM</name>
<organism evidence="1 2">
    <name type="scientific">Bittarella massiliensis</name>
    <name type="common">ex Durand et al. 2017</name>
    <dbReference type="NCBI Taxonomy" id="1720313"/>
    <lineage>
        <taxon>Bacteria</taxon>
        <taxon>Bacillati</taxon>
        <taxon>Bacillota</taxon>
        <taxon>Clostridia</taxon>
        <taxon>Eubacteriales</taxon>
        <taxon>Oscillospiraceae</taxon>
        <taxon>Bittarella (ex Durand et al. 2017)</taxon>
    </lineage>
</organism>
<dbReference type="Proteomes" id="UP001205063">
    <property type="component" value="Unassembled WGS sequence"/>
</dbReference>
<evidence type="ECO:0008006" key="3">
    <source>
        <dbReference type="Google" id="ProtNLM"/>
    </source>
</evidence>
<dbReference type="AlphaFoldDB" id="A0AAW5KF58"/>
<reference evidence="1" key="1">
    <citation type="submission" date="2022-06" db="EMBL/GenBank/DDBJ databases">
        <title>Isolation of gut microbiota from human fecal samples.</title>
        <authorList>
            <person name="Pamer E.G."/>
            <person name="Barat B."/>
            <person name="Waligurski E."/>
            <person name="Medina S."/>
            <person name="Paddock L."/>
            <person name="Mostad J."/>
        </authorList>
    </citation>
    <scope>NUCLEOTIDE SEQUENCE</scope>
    <source>
        <strain evidence="1">DFI.7.96</strain>
    </source>
</reference>
<dbReference type="RefSeq" id="WP_256135961.1">
    <property type="nucleotide sequence ID" value="NZ_JANGAB010000003.1"/>
</dbReference>
<protein>
    <recommendedName>
        <fullName evidence="3">Phage tail protein</fullName>
    </recommendedName>
</protein>
<dbReference type="EMBL" id="JANGAB010000003">
    <property type="protein sequence ID" value="MCQ4949329.1"/>
    <property type="molecule type" value="Genomic_DNA"/>
</dbReference>